<name>A0A6C0E6D2_9ZZZZ</name>
<accession>A0A6C0E6D2</accession>
<reference evidence="1" key="1">
    <citation type="journal article" date="2020" name="Nature">
        <title>Giant virus diversity and host interactions through global metagenomics.</title>
        <authorList>
            <person name="Schulz F."/>
            <person name="Roux S."/>
            <person name="Paez-Espino D."/>
            <person name="Jungbluth S."/>
            <person name="Walsh D.A."/>
            <person name="Denef V.J."/>
            <person name="McMahon K.D."/>
            <person name="Konstantinidis K.T."/>
            <person name="Eloe-Fadrosh E.A."/>
            <person name="Kyrpides N.C."/>
            <person name="Woyke T."/>
        </authorList>
    </citation>
    <scope>NUCLEOTIDE SEQUENCE</scope>
    <source>
        <strain evidence="1">GVMAG-M-3300023179-150</strain>
    </source>
</reference>
<dbReference type="SUPFAM" id="SSF56784">
    <property type="entry name" value="HAD-like"/>
    <property type="match status" value="1"/>
</dbReference>
<sequence length="143" mass="16556">MIIGCDIGGVVKEMTSDKSIDNAIESIHYLEKLGFEIIFISKCKKSFSEILSEWLMANKLLNKVYFCEEYSEKCGLCKKLNVNYIIDDKLQVFREIPDNIKKIWFCDDIKKINGALKFQNDEASKVHICKDWNDIVKTISNSM</sequence>
<dbReference type="AlphaFoldDB" id="A0A6C0E6D2"/>
<proteinExistence type="predicted"/>
<protein>
    <recommendedName>
        <fullName evidence="2">FCP1 homology domain-containing protein</fullName>
    </recommendedName>
</protein>
<dbReference type="EMBL" id="MN739748">
    <property type="protein sequence ID" value="QHT24737.1"/>
    <property type="molecule type" value="Genomic_DNA"/>
</dbReference>
<dbReference type="Gene3D" id="3.40.50.1000">
    <property type="entry name" value="HAD superfamily/HAD-like"/>
    <property type="match status" value="1"/>
</dbReference>
<dbReference type="InterPro" id="IPR023214">
    <property type="entry name" value="HAD_sf"/>
</dbReference>
<organism evidence="1">
    <name type="scientific">viral metagenome</name>
    <dbReference type="NCBI Taxonomy" id="1070528"/>
    <lineage>
        <taxon>unclassified sequences</taxon>
        <taxon>metagenomes</taxon>
        <taxon>organismal metagenomes</taxon>
    </lineage>
</organism>
<evidence type="ECO:0008006" key="2">
    <source>
        <dbReference type="Google" id="ProtNLM"/>
    </source>
</evidence>
<dbReference type="InterPro" id="IPR036412">
    <property type="entry name" value="HAD-like_sf"/>
</dbReference>
<evidence type="ECO:0000313" key="1">
    <source>
        <dbReference type="EMBL" id="QHT24737.1"/>
    </source>
</evidence>